<dbReference type="Proteomes" id="UP000245695">
    <property type="component" value="Chromosome 1"/>
</dbReference>
<name>A0A2P2BQI3_9FIRM</name>
<keyword evidence="4" id="KW-1185">Reference proteome</keyword>
<dbReference type="FunFam" id="1.20.1090.10:FF:000001">
    <property type="entry name" value="Aldehyde-alcohol dehydrogenase"/>
    <property type="match status" value="1"/>
</dbReference>
<keyword evidence="1" id="KW-0560">Oxidoreductase</keyword>
<dbReference type="Gene3D" id="1.20.1090.10">
    <property type="entry name" value="Dehydroquinate synthase-like - alpha domain"/>
    <property type="match status" value="1"/>
</dbReference>
<dbReference type="PANTHER" id="PTHR11496">
    <property type="entry name" value="ALCOHOL DEHYDROGENASE"/>
    <property type="match status" value="1"/>
</dbReference>
<dbReference type="GO" id="GO:0046872">
    <property type="term" value="F:metal ion binding"/>
    <property type="evidence" value="ECO:0007669"/>
    <property type="project" value="InterPro"/>
</dbReference>
<dbReference type="PROSITE" id="PS00060">
    <property type="entry name" value="ADH_IRON_2"/>
    <property type="match status" value="1"/>
</dbReference>
<dbReference type="InterPro" id="IPR039697">
    <property type="entry name" value="Alcohol_dehydrogenase_Fe"/>
</dbReference>
<dbReference type="EMBL" id="LN650648">
    <property type="protein sequence ID" value="CEI72610.1"/>
    <property type="molecule type" value="Genomic_DNA"/>
</dbReference>
<evidence type="ECO:0000313" key="4">
    <source>
        <dbReference type="Proteomes" id="UP000245695"/>
    </source>
</evidence>
<evidence type="ECO:0000259" key="2">
    <source>
        <dbReference type="Pfam" id="PF25137"/>
    </source>
</evidence>
<accession>A0A2P2BQI3</accession>
<evidence type="ECO:0000313" key="3">
    <source>
        <dbReference type="EMBL" id="CEI72610.1"/>
    </source>
</evidence>
<dbReference type="SUPFAM" id="SSF56796">
    <property type="entry name" value="Dehydroquinate synthase-like"/>
    <property type="match status" value="1"/>
</dbReference>
<dbReference type="InterPro" id="IPR018211">
    <property type="entry name" value="ADH_Fe_CS"/>
</dbReference>
<dbReference type="PANTHER" id="PTHR11496:SF102">
    <property type="entry name" value="ALCOHOL DEHYDROGENASE 4"/>
    <property type="match status" value="1"/>
</dbReference>
<proteinExistence type="predicted"/>
<sequence>MAYAEYLAGVAFNNTSLGYVHVIAHQLGGFYDLPHGVCNAVLLPRVEKFNAKVCANRLKDVAKFMGIDVSNMNDEEGANACINAIEKLSKAVDIPTGLKELGVKEKDFDTLAANALKDACGLTNPITATHEEIKEILKLSM</sequence>
<dbReference type="GO" id="GO:0004022">
    <property type="term" value="F:alcohol dehydrogenase (NAD+) activity"/>
    <property type="evidence" value="ECO:0007669"/>
    <property type="project" value="TreeGrafter"/>
</dbReference>
<feature type="domain" description="Fe-containing alcohol dehydrogenase-like C-terminal" evidence="2">
    <location>
        <begin position="1"/>
        <end position="140"/>
    </location>
</feature>
<dbReference type="KEGG" id="rhom:FRIFI_1070"/>
<evidence type="ECO:0000256" key="1">
    <source>
        <dbReference type="ARBA" id="ARBA00023002"/>
    </source>
</evidence>
<dbReference type="RefSeq" id="WP_166505234.1">
    <property type="nucleotide sequence ID" value="NZ_LN650648.1"/>
</dbReference>
<protein>
    <submittedName>
        <fullName evidence="3">Alcohol dehydrogenase 2</fullName>
    </submittedName>
</protein>
<reference evidence="3 4" key="1">
    <citation type="submission" date="2014-09" db="EMBL/GenBank/DDBJ databases">
        <authorList>
            <person name="Hornung B.V."/>
        </authorList>
    </citation>
    <scope>NUCLEOTIDE SEQUENCE [LARGE SCALE GENOMIC DNA]</scope>
    <source>
        <strain evidence="3 4">FRIFI</strain>
    </source>
</reference>
<gene>
    <name evidence="3" type="ORF">FRIFI_1070</name>
</gene>
<dbReference type="Pfam" id="PF25137">
    <property type="entry name" value="ADH_Fe_C"/>
    <property type="match status" value="1"/>
</dbReference>
<dbReference type="InterPro" id="IPR056798">
    <property type="entry name" value="ADH_Fe_C"/>
</dbReference>
<dbReference type="AlphaFoldDB" id="A0A2P2BQI3"/>
<organism evidence="3 4">
    <name type="scientific">Romboutsia hominis</name>
    <dbReference type="NCBI Taxonomy" id="1507512"/>
    <lineage>
        <taxon>Bacteria</taxon>
        <taxon>Bacillati</taxon>
        <taxon>Bacillota</taxon>
        <taxon>Clostridia</taxon>
        <taxon>Peptostreptococcales</taxon>
        <taxon>Peptostreptococcaceae</taxon>
        <taxon>Romboutsia</taxon>
    </lineage>
</organism>